<proteinExistence type="predicted"/>
<accession>F6BKH5</accession>
<protein>
    <submittedName>
        <fullName evidence="2">Sporulation protein, YlmC/YmxH family</fullName>
    </submittedName>
</protein>
<name>F6BKH5_THEXL</name>
<dbReference type="STRING" id="858215.Thexy_1074"/>
<organism evidence="2 3">
    <name type="scientific">Thermoanaerobacterium xylanolyticum (strain ATCC 49914 / DSM 7097 / LX-11)</name>
    <dbReference type="NCBI Taxonomy" id="858215"/>
    <lineage>
        <taxon>Bacteria</taxon>
        <taxon>Bacillati</taxon>
        <taxon>Bacillota</taxon>
        <taxon>Clostridia</taxon>
        <taxon>Thermoanaerobacterales</taxon>
        <taxon>Thermoanaerobacteraceae</taxon>
        <taxon>Thermoanaerobacterium</taxon>
    </lineage>
</organism>
<dbReference type="KEGG" id="txy:Thexy_1074"/>
<keyword evidence="3" id="KW-1185">Reference proteome</keyword>
<dbReference type="Proteomes" id="UP000007239">
    <property type="component" value="Chromosome"/>
</dbReference>
<dbReference type="PANTHER" id="PTHR40061:SF1">
    <property type="entry name" value="SPORULATION PROTEIN YLMC-RELATED"/>
    <property type="match status" value="1"/>
</dbReference>
<sequence length="83" mass="9451">MFKTSDLRDKDVIDVKTGKRLGNIIDIEVNLEEGKVDGFIIPAETKGFRLFAKDQDLYIPWQSVKKIGEDVILIDINEDVTQV</sequence>
<evidence type="ECO:0000259" key="1">
    <source>
        <dbReference type="Pfam" id="PF05239"/>
    </source>
</evidence>
<dbReference type="EMBL" id="CP002739">
    <property type="protein sequence ID" value="AEF17107.1"/>
    <property type="molecule type" value="Genomic_DNA"/>
</dbReference>
<dbReference type="InterPro" id="IPR014238">
    <property type="entry name" value="Spore_YlmC/YmxH"/>
</dbReference>
<dbReference type="PANTHER" id="PTHR40061">
    <property type="entry name" value="SPORULATION PROTEIN YLMC-RELATED"/>
    <property type="match status" value="1"/>
</dbReference>
<reference evidence="2" key="1">
    <citation type="submission" date="2011-05" db="EMBL/GenBank/DDBJ databases">
        <title>Complete sequence of Thermoanaerobacterium xylanolyticum LX-11.</title>
        <authorList>
            <consortium name="US DOE Joint Genome Institute"/>
            <person name="Lucas S."/>
            <person name="Han J."/>
            <person name="Lapidus A."/>
            <person name="Cheng J.-F."/>
            <person name="Goodwin L."/>
            <person name="Pitluck S."/>
            <person name="Peters L."/>
            <person name="Mikhailova N."/>
            <person name="Lu M."/>
            <person name="Han C."/>
            <person name="Tapia R."/>
            <person name="Land M."/>
            <person name="Hauser L."/>
            <person name="Kyrpides N."/>
            <person name="Ivanova N."/>
            <person name="Pagani I."/>
            <person name="Hemme C."/>
            <person name="Woyke T."/>
        </authorList>
    </citation>
    <scope>NUCLEOTIDE SEQUENCE</scope>
    <source>
        <strain evidence="2">LX-11</strain>
    </source>
</reference>
<dbReference type="RefSeq" id="WP_013787849.1">
    <property type="nucleotide sequence ID" value="NC_015555.1"/>
</dbReference>
<dbReference type="NCBIfam" id="TIGR02888">
    <property type="entry name" value="spore_YlmC_YmxH"/>
    <property type="match status" value="1"/>
</dbReference>
<dbReference type="SUPFAM" id="SSF50346">
    <property type="entry name" value="PRC-barrel domain"/>
    <property type="match status" value="1"/>
</dbReference>
<dbReference type="Gene3D" id="2.30.30.240">
    <property type="entry name" value="PRC-barrel domain"/>
    <property type="match status" value="1"/>
</dbReference>
<dbReference type="Pfam" id="PF05239">
    <property type="entry name" value="PRC"/>
    <property type="match status" value="1"/>
</dbReference>
<evidence type="ECO:0000313" key="2">
    <source>
        <dbReference type="EMBL" id="AEF17107.1"/>
    </source>
</evidence>
<dbReference type="HOGENOM" id="CLU_161336_0_1_9"/>
<dbReference type="InterPro" id="IPR011033">
    <property type="entry name" value="PRC_barrel-like_sf"/>
</dbReference>
<gene>
    <name evidence="2" type="ordered locus">Thexy_1074</name>
</gene>
<evidence type="ECO:0000313" key="3">
    <source>
        <dbReference type="Proteomes" id="UP000007239"/>
    </source>
</evidence>
<dbReference type="InterPro" id="IPR027275">
    <property type="entry name" value="PRC-brl_dom"/>
</dbReference>
<dbReference type="AlphaFoldDB" id="F6BKH5"/>
<dbReference type="eggNOG" id="COG1873">
    <property type="taxonomic scope" value="Bacteria"/>
</dbReference>
<feature type="domain" description="PRC-barrel" evidence="1">
    <location>
        <begin position="2"/>
        <end position="79"/>
    </location>
</feature>